<proteinExistence type="predicted"/>
<evidence type="ECO:0000313" key="2">
    <source>
        <dbReference type="Proteomes" id="UP001283361"/>
    </source>
</evidence>
<gene>
    <name evidence="1" type="ORF">RRG08_028914</name>
</gene>
<dbReference type="EMBL" id="JAWDGP010001430">
    <property type="protein sequence ID" value="KAK3791766.1"/>
    <property type="molecule type" value="Genomic_DNA"/>
</dbReference>
<organism evidence="1 2">
    <name type="scientific">Elysia crispata</name>
    <name type="common">lettuce slug</name>
    <dbReference type="NCBI Taxonomy" id="231223"/>
    <lineage>
        <taxon>Eukaryota</taxon>
        <taxon>Metazoa</taxon>
        <taxon>Spiralia</taxon>
        <taxon>Lophotrochozoa</taxon>
        <taxon>Mollusca</taxon>
        <taxon>Gastropoda</taxon>
        <taxon>Heterobranchia</taxon>
        <taxon>Euthyneura</taxon>
        <taxon>Panpulmonata</taxon>
        <taxon>Sacoglossa</taxon>
        <taxon>Placobranchoidea</taxon>
        <taxon>Plakobranchidae</taxon>
        <taxon>Elysia</taxon>
    </lineage>
</organism>
<reference evidence="1" key="1">
    <citation type="journal article" date="2023" name="G3 (Bethesda)">
        <title>A reference genome for the long-term kleptoplast-retaining sea slug Elysia crispata morphotype clarki.</title>
        <authorList>
            <person name="Eastman K.E."/>
            <person name="Pendleton A.L."/>
            <person name="Shaikh M.A."/>
            <person name="Suttiyut T."/>
            <person name="Ogas R."/>
            <person name="Tomko P."/>
            <person name="Gavelis G."/>
            <person name="Widhalm J.R."/>
            <person name="Wisecaver J.H."/>
        </authorList>
    </citation>
    <scope>NUCLEOTIDE SEQUENCE</scope>
    <source>
        <strain evidence="1">ECLA1</strain>
    </source>
</reference>
<dbReference type="Proteomes" id="UP001283361">
    <property type="component" value="Unassembled WGS sequence"/>
</dbReference>
<keyword evidence="2" id="KW-1185">Reference proteome</keyword>
<evidence type="ECO:0000313" key="1">
    <source>
        <dbReference type="EMBL" id="KAK3791766.1"/>
    </source>
</evidence>
<protein>
    <submittedName>
        <fullName evidence="1">Uncharacterized protein</fullName>
    </submittedName>
</protein>
<dbReference type="AlphaFoldDB" id="A0AAE1AR27"/>
<comment type="caution">
    <text evidence="1">The sequence shown here is derived from an EMBL/GenBank/DDBJ whole genome shotgun (WGS) entry which is preliminary data.</text>
</comment>
<accession>A0AAE1AR27</accession>
<name>A0AAE1AR27_9GAST</name>
<sequence length="113" mass="13050">MDRRRGCHASQQQIDKLWPHTNTKQGITRGTVTLSFLGQSSISVNSLQNLYLKELPLNDEFKSLLNLNTVLRFLTMPERFMGVRGGLHRNNLRDFIFENREAVFIMVSTPTEI</sequence>